<dbReference type="STRING" id="211165.GCA_000317285_05885"/>
<dbReference type="InterPro" id="IPR004629">
    <property type="entry name" value="WecG_TagA_CpsF"/>
</dbReference>
<evidence type="ECO:0000256" key="2">
    <source>
        <dbReference type="ARBA" id="ARBA00022679"/>
    </source>
</evidence>
<comment type="caution">
    <text evidence="3">The sequence shown here is derived from an EMBL/GenBank/DDBJ whole genome shotgun (WGS) entry which is preliminary data.</text>
</comment>
<dbReference type="PANTHER" id="PTHR34136:SF1">
    <property type="entry name" value="UDP-N-ACETYL-D-MANNOSAMINURONIC ACID TRANSFERASE"/>
    <property type="match status" value="1"/>
</dbReference>
<dbReference type="Proteomes" id="UP000268857">
    <property type="component" value="Unassembled WGS sequence"/>
</dbReference>
<evidence type="ECO:0000313" key="3">
    <source>
        <dbReference type="EMBL" id="RUR86004.1"/>
    </source>
</evidence>
<evidence type="ECO:0000256" key="1">
    <source>
        <dbReference type="ARBA" id="ARBA00022676"/>
    </source>
</evidence>
<keyword evidence="4" id="KW-1185">Reference proteome</keyword>
<dbReference type="Pfam" id="PF03808">
    <property type="entry name" value="Glyco_tran_WecG"/>
    <property type="match status" value="1"/>
</dbReference>
<dbReference type="OrthoDB" id="9771846at2"/>
<protein>
    <submittedName>
        <fullName evidence="3">Acetyl-mannosamine transferase</fullName>
    </submittedName>
</protein>
<proteinExistence type="predicted"/>
<accession>A0A3S0YJE6</accession>
<evidence type="ECO:0000313" key="4">
    <source>
        <dbReference type="Proteomes" id="UP000268857"/>
    </source>
</evidence>
<sequence length="264" mass="30655">MKRVRVLNIEISNLTLQEVLQSLTSGIVFTPNVDHMVRLQHDCEFFNVYNIADYRLCDSQILIYASRFLGKSIQERIAGSDFFPAFCNYHKDNHQIKIFLLGGVNGVAAVAQERINHKLGRNIVVDSYSPSWGFENNEQECQKIIELINSSGATVLAVGVGSPKQEKWIYKYKNKLPSVKIFMAIGTTINFEAGKLKRAPKWMREVGLEWLYRLVLEPKRLWKRYLVDDIPFFWLILKQKLNLYKMPFVQKQVSELYESSLKKV</sequence>
<dbReference type="EMBL" id="RSCJ01000002">
    <property type="protein sequence ID" value="RUR86004.1"/>
    <property type="molecule type" value="Genomic_DNA"/>
</dbReference>
<organism evidence="3 4">
    <name type="scientific">Chlorogloeopsis fritschii PCC 6912</name>
    <dbReference type="NCBI Taxonomy" id="211165"/>
    <lineage>
        <taxon>Bacteria</taxon>
        <taxon>Bacillati</taxon>
        <taxon>Cyanobacteriota</taxon>
        <taxon>Cyanophyceae</taxon>
        <taxon>Nostocales</taxon>
        <taxon>Chlorogloeopsidaceae</taxon>
        <taxon>Chlorogloeopsis</taxon>
    </lineage>
</organism>
<keyword evidence="2 3" id="KW-0808">Transferase</keyword>
<dbReference type="NCBIfam" id="TIGR00696">
    <property type="entry name" value="wecG_tagA_cpsF"/>
    <property type="match status" value="1"/>
</dbReference>
<dbReference type="CDD" id="cd06533">
    <property type="entry name" value="Glyco_transf_WecG_TagA"/>
    <property type="match status" value="1"/>
</dbReference>
<reference evidence="3 4" key="1">
    <citation type="journal article" date="2019" name="Genome Biol. Evol.">
        <title>Day and night: Metabolic profiles and evolutionary relationships of six axenic non-marine cyanobacteria.</title>
        <authorList>
            <person name="Will S.E."/>
            <person name="Henke P."/>
            <person name="Boedeker C."/>
            <person name="Huang S."/>
            <person name="Brinkmann H."/>
            <person name="Rohde M."/>
            <person name="Jarek M."/>
            <person name="Friedl T."/>
            <person name="Seufert S."/>
            <person name="Schumacher M."/>
            <person name="Overmann J."/>
            <person name="Neumann-Schaal M."/>
            <person name="Petersen J."/>
        </authorList>
    </citation>
    <scope>NUCLEOTIDE SEQUENCE [LARGE SCALE GENOMIC DNA]</scope>
    <source>
        <strain evidence="3 4">PCC 6912</strain>
    </source>
</reference>
<keyword evidence="1" id="KW-0328">Glycosyltransferase</keyword>
<dbReference type="GO" id="GO:0016758">
    <property type="term" value="F:hexosyltransferase activity"/>
    <property type="evidence" value="ECO:0007669"/>
    <property type="project" value="TreeGrafter"/>
</dbReference>
<name>A0A3S0YJE6_CHLFR</name>
<gene>
    <name evidence="3" type="primary">tagA</name>
    <name evidence="3" type="ORF">PCC6912_08290</name>
</gene>
<dbReference type="AlphaFoldDB" id="A0A3S0YJE6"/>
<dbReference type="PANTHER" id="PTHR34136">
    <property type="match status" value="1"/>
</dbReference>
<dbReference type="RefSeq" id="WP_016877885.1">
    <property type="nucleotide sequence ID" value="NZ_AJLN01000135.1"/>
</dbReference>